<keyword evidence="1" id="KW-0812">Transmembrane</keyword>
<sequence>MRGRNIILAAVIAALVGGLLIWRGGSLDRLSIDFLHLVHARLWGPPPISRDIAIVAVDEATYRDPYFHELPQALWTPHMGAILDRVLEADPKVVGIDIIIGTTADSIAPGYDLPWLRALRRGADENKVVLGFTQHQTKPIIPTAQQRSAVRANIDGRNEHPVNLPPDPDGIARAYPLKFLNVTGKSVASFGAELANRAGTPATGDAVFLNFASAPRPQIHSMADLRACAEAGEASYFEQHFAGKIVLFGGVLDIEDRRLTSGRFATLPEGQNLAAPCRVPTQPEDFSGVARYDMPGILVHAAAIENLLGGSGLHVPGEAQRAALLILLSILAAMAFLALRPGRAVAVWLVLAIAWSALSVALFTTYWALPWLTGLAALILAGPAGIALRLTVMDRARRQLRNAFSLYLPKSEVDRLVREEKLPALGGELREITILFSDIAAYSTLSERVAPGPLVDDLNRYFSRMTEIVQAHGGFVDKFLGDGILAIFGAPLSRENHALDAVAASLAMIESLKAEPLFIGGKGRIAIRIGLHSGEAIVGNIGSPQRFNYTVMGDAVNVASRLEGVGKHYGIPIVVSEQVREKVGDACRFRELDFIRVIGRDQPVRLYQPLTAADAAEIDFPAFSAALQLWRRGDFAAAAKAFAVLAESGDDLAARYVGWAKTYAATPMSDWEGIIQQGSK</sequence>
<dbReference type="CDD" id="cd07302">
    <property type="entry name" value="CHD"/>
    <property type="match status" value="1"/>
</dbReference>
<organism evidence="3 4">
    <name type="scientific">Dongia mobilis</name>
    <dbReference type="NCBI Taxonomy" id="578943"/>
    <lineage>
        <taxon>Bacteria</taxon>
        <taxon>Pseudomonadati</taxon>
        <taxon>Pseudomonadota</taxon>
        <taxon>Alphaproteobacteria</taxon>
        <taxon>Rhodospirillales</taxon>
        <taxon>Dongiaceae</taxon>
        <taxon>Dongia</taxon>
    </lineage>
</organism>
<dbReference type="AlphaFoldDB" id="A0A4R6WNE6"/>
<gene>
    <name evidence="3" type="ORF">A8950_3824</name>
</gene>
<dbReference type="InterPro" id="IPR007890">
    <property type="entry name" value="CHASE2"/>
</dbReference>
<keyword evidence="4" id="KW-1185">Reference proteome</keyword>
<dbReference type="PANTHER" id="PTHR43081:SF1">
    <property type="entry name" value="ADENYLATE CYCLASE, TERMINAL-DIFFERENTIATION SPECIFIC"/>
    <property type="match status" value="1"/>
</dbReference>
<dbReference type="OrthoDB" id="9762462at2"/>
<dbReference type="InterPro" id="IPR050697">
    <property type="entry name" value="Adenylyl/Guanylyl_Cyclase_3/4"/>
</dbReference>
<dbReference type="Pfam" id="PF05226">
    <property type="entry name" value="CHASE2"/>
    <property type="match status" value="1"/>
</dbReference>
<feature type="transmembrane region" description="Helical" evidence="1">
    <location>
        <begin position="375"/>
        <end position="392"/>
    </location>
</feature>
<dbReference type="GO" id="GO:0006171">
    <property type="term" value="P:cAMP biosynthetic process"/>
    <property type="evidence" value="ECO:0007669"/>
    <property type="project" value="TreeGrafter"/>
</dbReference>
<name>A0A4R6WNE6_9PROT</name>
<protein>
    <submittedName>
        <fullName evidence="3">Adenylate cyclase</fullName>
    </submittedName>
</protein>
<comment type="caution">
    <text evidence="3">The sequence shown here is derived from an EMBL/GenBank/DDBJ whole genome shotgun (WGS) entry which is preliminary data.</text>
</comment>
<proteinExistence type="predicted"/>
<dbReference type="GO" id="GO:0035556">
    <property type="term" value="P:intracellular signal transduction"/>
    <property type="evidence" value="ECO:0007669"/>
    <property type="project" value="InterPro"/>
</dbReference>
<reference evidence="3 4" key="1">
    <citation type="submission" date="2019-03" db="EMBL/GenBank/DDBJ databases">
        <title>Genomic Encyclopedia of Type Strains, Phase III (KMG-III): the genomes of soil and plant-associated and newly described type strains.</title>
        <authorList>
            <person name="Whitman W."/>
        </authorList>
    </citation>
    <scope>NUCLEOTIDE SEQUENCE [LARGE SCALE GENOMIC DNA]</scope>
    <source>
        <strain evidence="3 4">CGMCC 1.7660</strain>
    </source>
</reference>
<evidence type="ECO:0000259" key="2">
    <source>
        <dbReference type="PROSITE" id="PS50125"/>
    </source>
</evidence>
<dbReference type="PROSITE" id="PS50125">
    <property type="entry name" value="GUANYLATE_CYCLASE_2"/>
    <property type="match status" value="1"/>
</dbReference>
<dbReference type="InterPro" id="IPR001054">
    <property type="entry name" value="A/G_cyclase"/>
</dbReference>
<dbReference type="RefSeq" id="WP_133615247.1">
    <property type="nucleotide sequence ID" value="NZ_SNYW01000014.1"/>
</dbReference>
<dbReference type="InterPro" id="IPR029787">
    <property type="entry name" value="Nucleotide_cyclase"/>
</dbReference>
<dbReference type="GO" id="GO:0004016">
    <property type="term" value="F:adenylate cyclase activity"/>
    <property type="evidence" value="ECO:0007669"/>
    <property type="project" value="UniProtKB-ARBA"/>
</dbReference>
<feature type="domain" description="Guanylate cyclase" evidence="2">
    <location>
        <begin position="433"/>
        <end position="563"/>
    </location>
</feature>
<dbReference type="Proteomes" id="UP000295783">
    <property type="component" value="Unassembled WGS sequence"/>
</dbReference>
<dbReference type="SMART" id="SM00044">
    <property type="entry name" value="CYCc"/>
    <property type="match status" value="1"/>
</dbReference>
<keyword evidence="1" id="KW-0472">Membrane</keyword>
<dbReference type="SUPFAM" id="SSF55073">
    <property type="entry name" value="Nucleotide cyclase"/>
    <property type="match status" value="1"/>
</dbReference>
<evidence type="ECO:0000256" key="1">
    <source>
        <dbReference type="SAM" id="Phobius"/>
    </source>
</evidence>
<dbReference type="PANTHER" id="PTHR43081">
    <property type="entry name" value="ADENYLATE CYCLASE, TERMINAL-DIFFERENTIATION SPECIFIC-RELATED"/>
    <property type="match status" value="1"/>
</dbReference>
<accession>A0A4R6WNE6</accession>
<evidence type="ECO:0000313" key="3">
    <source>
        <dbReference type="EMBL" id="TDQ77669.1"/>
    </source>
</evidence>
<evidence type="ECO:0000313" key="4">
    <source>
        <dbReference type="Proteomes" id="UP000295783"/>
    </source>
</evidence>
<dbReference type="EMBL" id="SNYW01000014">
    <property type="protein sequence ID" value="TDQ77669.1"/>
    <property type="molecule type" value="Genomic_DNA"/>
</dbReference>
<keyword evidence="1" id="KW-1133">Transmembrane helix</keyword>
<feature type="transmembrane region" description="Helical" evidence="1">
    <location>
        <begin position="322"/>
        <end position="339"/>
    </location>
</feature>
<dbReference type="Gene3D" id="3.30.70.1230">
    <property type="entry name" value="Nucleotide cyclase"/>
    <property type="match status" value="1"/>
</dbReference>
<feature type="transmembrane region" description="Helical" evidence="1">
    <location>
        <begin position="346"/>
        <end position="369"/>
    </location>
</feature>
<dbReference type="SMART" id="SM01080">
    <property type="entry name" value="CHASE2"/>
    <property type="match status" value="1"/>
</dbReference>
<dbReference type="Pfam" id="PF00211">
    <property type="entry name" value="Guanylate_cyc"/>
    <property type="match status" value="1"/>
</dbReference>